<dbReference type="InterPro" id="IPR020846">
    <property type="entry name" value="MFS_dom"/>
</dbReference>
<feature type="transmembrane region" description="Helical" evidence="7">
    <location>
        <begin position="380"/>
        <end position="398"/>
    </location>
</feature>
<feature type="transmembrane region" description="Helical" evidence="7">
    <location>
        <begin position="26"/>
        <end position="47"/>
    </location>
</feature>
<keyword evidence="5 7" id="KW-1133">Transmembrane helix</keyword>
<evidence type="ECO:0000256" key="4">
    <source>
        <dbReference type="ARBA" id="ARBA00022692"/>
    </source>
</evidence>
<proteinExistence type="predicted"/>
<feature type="transmembrane region" description="Helical" evidence="7">
    <location>
        <begin position="227"/>
        <end position="248"/>
    </location>
</feature>
<evidence type="ECO:0000256" key="6">
    <source>
        <dbReference type="ARBA" id="ARBA00023136"/>
    </source>
</evidence>
<keyword evidence="6 7" id="KW-0472">Membrane</keyword>
<dbReference type="CDD" id="cd06173">
    <property type="entry name" value="MFS_MefA_like"/>
    <property type="match status" value="1"/>
</dbReference>
<feature type="transmembrane region" description="Helical" evidence="7">
    <location>
        <begin position="350"/>
        <end position="374"/>
    </location>
</feature>
<dbReference type="Proteomes" id="UP001589810">
    <property type="component" value="Unassembled WGS sequence"/>
</dbReference>
<dbReference type="SUPFAM" id="SSF103473">
    <property type="entry name" value="MFS general substrate transporter"/>
    <property type="match status" value="1"/>
</dbReference>
<dbReference type="EMBL" id="JBHLUD010000004">
    <property type="protein sequence ID" value="MFC0543033.1"/>
    <property type="molecule type" value="Genomic_DNA"/>
</dbReference>
<evidence type="ECO:0000256" key="7">
    <source>
        <dbReference type="SAM" id="Phobius"/>
    </source>
</evidence>
<evidence type="ECO:0000256" key="3">
    <source>
        <dbReference type="ARBA" id="ARBA00022475"/>
    </source>
</evidence>
<feature type="transmembrane region" description="Helical" evidence="7">
    <location>
        <begin position="260"/>
        <end position="281"/>
    </location>
</feature>
<accession>A0ABV6MRV4</accession>
<comment type="caution">
    <text evidence="9">The sequence shown here is derived from an EMBL/GenBank/DDBJ whole genome shotgun (WGS) entry which is preliminary data.</text>
</comment>
<evidence type="ECO:0000313" key="9">
    <source>
        <dbReference type="EMBL" id="MFC0543033.1"/>
    </source>
</evidence>
<dbReference type="RefSeq" id="WP_337960575.1">
    <property type="nucleotide sequence ID" value="NZ_CP097263.1"/>
</dbReference>
<evidence type="ECO:0000256" key="2">
    <source>
        <dbReference type="ARBA" id="ARBA00022448"/>
    </source>
</evidence>
<feature type="transmembrane region" description="Helical" evidence="7">
    <location>
        <begin position="59"/>
        <end position="80"/>
    </location>
</feature>
<dbReference type="InterPro" id="IPR036259">
    <property type="entry name" value="MFS_trans_sf"/>
</dbReference>
<dbReference type="Gene3D" id="1.20.1250.20">
    <property type="entry name" value="MFS general substrate transporter like domains"/>
    <property type="match status" value="1"/>
</dbReference>
<evidence type="ECO:0000256" key="1">
    <source>
        <dbReference type="ARBA" id="ARBA00004651"/>
    </source>
</evidence>
<name>A0ABV6MRV4_9PSEU</name>
<evidence type="ECO:0000259" key="8">
    <source>
        <dbReference type="PROSITE" id="PS50850"/>
    </source>
</evidence>
<dbReference type="InterPro" id="IPR010290">
    <property type="entry name" value="TM_effector"/>
</dbReference>
<keyword evidence="4 7" id="KW-0812">Transmembrane</keyword>
<sequence length="401" mass="41374">MVTARRRSGILPVMTTLARHPAFVRLWLSGLFAETAEWMLQVALPVYVYQATGSAGSTALVMVTGILPMLLVSPVAGVVADRFDRRRVLYVVCLAQAAVSVPLLFGSHQGLIYVVMVAQSALASLFEPTRNALVPALVGADRLASANGLMGFNSSISRLAGSALGGLVLGVWGLSWVIVGYLAALVLAALLLVPRFGVHVESTPAEPGGWLDGVRAFRDPSLRATGVSLGLIALGQGMFLVLFVVFVTGPLHGGDADVGLLRGIQAIGGLGAGLLIAAVANRVSAVRMMGLGILTLGLCSALIWNLPHVTVTFWLYVVLFAAIGAPAVVAQSAALTAVQLRVPDEQTGRVLAAVYAGFAGLTTVGTLVAGFLVGTVGLDVLLDVQAGMLVAAGIAALLRRA</sequence>
<comment type="subcellular location">
    <subcellularLocation>
        <location evidence="1">Cell membrane</location>
        <topology evidence="1">Multi-pass membrane protein</topology>
    </subcellularLocation>
</comment>
<keyword evidence="10" id="KW-1185">Reference proteome</keyword>
<dbReference type="PROSITE" id="PS50850">
    <property type="entry name" value="MFS"/>
    <property type="match status" value="1"/>
</dbReference>
<dbReference type="PANTHER" id="PTHR23513:SF6">
    <property type="entry name" value="MAJOR FACILITATOR SUPERFAMILY ASSOCIATED DOMAIN-CONTAINING PROTEIN"/>
    <property type="match status" value="1"/>
</dbReference>
<feature type="transmembrane region" description="Helical" evidence="7">
    <location>
        <begin position="87"/>
        <end position="105"/>
    </location>
</feature>
<keyword evidence="2" id="KW-0813">Transport</keyword>
<feature type="domain" description="Major facilitator superfamily (MFS) profile" evidence="8">
    <location>
        <begin position="22"/>
        <end position="401"/>
    </location>
</feature>
<evidence type="ECO:0000313" key="10">
    <source>
        <dbReference type="Proteomes" id="UP001589810"/>
    </source>
</evidence>
<evidence type="ECO:0000256" key="5">
    <source>
        <dbReference type="ARBA" id="ARBA00022989"/>
    </source>
</evidence>
<organism evidence="9 10">
    <name type="scientific">Kutzneria chonburiensis</name>
    <dbReference type="NCBI Taxonomy" id="1483604"/>
    <lineage>
        <taxon>Bacteria</taxon>
        <taxon>Bacillati</taxon>
        <taxon>Actinomycetota</taxon>
        <taxon>Actinomycetes</taxon>
        <taxon>Pseudonocardiales</taxon>
        <taxon>Pseudonocardiaceae</taxon>
        <taxon>Kutzneria</taxon>
    </lineage>
</organism>
<reference evidence="9 10" key="1">
    <citation type="submission" date="2024-09" db="EMBL/GenBank/DDBJ databases">
        <authorList>
            <person name="Sun Q."/>
            <person name="Mori K."/>
        </authorList>
    </citation>
    <scope>NUCLEOTIDE SEQUENCE [LARGE SCALE GENOMIC DNA]</scope>
    <source>
        <strain evidence="9 10">TBRC 1432</strain>
    </source>
</reference>
<dbReference type="PANTHER" id="PTHR23513">
    <property type="entry name" value="INTEGRAL MEMBRANE EFFLUX PROTEIN-RELATED"/>
    <property type="match status" value="1"/>
</dbReference>
<feature type="transmembrane region" description="Helical" evidence="7">
    <location>
        <begin position="288"/>
        <end position="307"/>
    </location>
</feature>
<feature type="transmembrane region" description="Helical" evidence="7">
    <location>
        <begin position="313"/>
        <end position="338"/>
    </location>
</feature>
<dbReference type="Pfam" id="PF05977">
    <property type="entry name" value="MFS_3"/>
    <property type="match status" value="1"/>
</dbReference>
<keyword evidence="3" id="KW-1003">Cell membrane</keyword>
<protein>
    <submittedName>
        <fullName evidence="9">MFS transporter</fullName>
    </submittedName>
</protein>
<gene>
    <name evidence="9" type="ORF">ACFFH7_16150</name>
</gene>
<feature type="transmembrane region" description="Helical" evidence="7">
    <location>
        <begin position="174"/>
        <end position="193"/>
    </location>
</feature>